<dbReference type="AlphaFoldDB" id="A0A0F9H138"/>
<organism evidence="1">
    <name type="scientific">marine sediment metagenome</name>
    <dbReference type="NCBI Taxonomy" id="412755"/>
    <lineage>
        <taxon>unclassified sequences</taxon>
        <taxon>metagenomes</taxon>
        <taxon>ecological metagenomes</taxon>
    </lineage>
</organism>
<dbReference type="EMBL" id="LAZR01016386">
    <property type="protein sequence ID" value="KKM04749.1"/>
    <property type="molecule type" value="Genomic_DNA"/>
</dbReference>
<protein>
    <submittedName>
        <fullName evidence="1">Uncharacterized protein</fullName>
    </submittedName>
</protein>
<sequence length="75" mass="7963">MRWRCTNKSEFGETGYSCQFVAIPDVATTTASISGQITIQADGPDAVPLVAIKVRTEYNELPVFGDTVPVAGPSS</sequence>
<reference evidence="1" key="1">
    <citation type="journal article" date="2015" name="Nature">
        <title>Complex archaea that bridge the gap between prokaryotes and eukaryotes.</title>
        <authorList>
            <person name="Spang A."/>
            <person name="Saw J.H."/>
            <person name="Jorgensen S.L."/>
            <person name="Zaremba-Niedzwiedzka K."/>
            <person name="Martijn J."/>
            <person name="Lind A.E."/>
            <person name="van Eijk R."/>
            <person name="Schleper C."/>
            <person name="Guy L."/>
            <person name="Ettema T.J."/>
        </authorList>
    </citation>
    <scope>NUCLEOTIDE SEQUENCE</scope>
</reference>
<evidence type="ECO:0000313" key="1">
    <source>
        <dbReference type="EMBL" id="KKM04749.1"/>
    </source>
</evidence>
<comment type="caution">
    <text evidence="1">The sequence shown here is derived from an EMBL/GenBank/DDBJ whole genome shotgun (WGS) entry which is preliminary data.</text>
</comment>
<accession>A0A0F9H138</accession>
<gene>
    <name evidence="1" type="ORF">LCGC14_1761070</name>
</gene>
<name>A0A0F9H138_9ZZZZ</name>
<proteinExistence type="predicted"/>